<proteinExistence type="predicted"/>
<dbReference type="Proteomes" id="UP001195769">
    <property type="component" value="Unassembled WGS sequence"/>
</dbReference>
<evidence type="ECO:0000313" key="2">
    <source>
        <dbReference type="Proteomes" id="UP001195769"/>
    </source>
</evidence>
<comment type="caution">
    <text evidence="1">The sequence shown here is derived from an EMBL/GenBank/DDBJ whole genome shotgun (WGS) entry which is preliminary data.</text>
</comment>
<evidence type="ECO:0000313" key="1">
    <source>
        <dbReference type="EMBL" id="KAG1894228.1"/>
    </source>
</evidence>
<dbReference type="EMBL" id="JABBWK010000083">
    <property type="protein sequence ID" value="KAG1894228.1"/>
    <property type="molecule type" value="Genomic_DNA"/>
</dbReference>
<organism evidence="1 2">
    <name type="scientific">Suillus fuscotomentosus</name>
    <dbReference type="NCBI Taxonomy" id="1912939"/>
    <lineage>
        <taxon>Eukaryota</taxon>
        <taxon>Fungi</taxon>
        <taxon>Dikarya</taxon>
        <taxon>Basidiomycota</taxon>
        <taxon>Agaricomycotina</taxon>
        <taxon>Agaricomycetes</taxon>
        <taxon>Agaricomycetidae</taxon>
        <taxon>Boletales</taxon>
        <taxon>Suillineae</taxon>
        <taxon>Suillaceae</taxon>
        <taxon>Suillus</taxon>
    </lineage>
</organism>
<name>A0AAD4DX52_9AGAM</name>
<dbReference type="RefSeq" id="XP_041219804.1">
    <property type="nucleotide sequence ID" value="XM_041375851.1"/>
</dbReference>
<sequence length="92" mass="10379">MEFVHLLRNASLEDPIAKLGEDVLARLRNPHQEPGDIERPGVHQSISMYLALEHSSQHAYDRIRRAITRNFAGAEGANEVLSFKAVEKFIAK</sequence>
<keyword evidence="2" id="KW-1185">Reference proteome</keyword>
<protein>
    <submittedName>
        <fullName evidence="1">Uncharacterized protein</fullName>
    </submittedName>
</protein>
<accession>A0AAD4DX52</accession>
<gene>
    <name evidence="1" type="ORF">F5891DRAFT_961860</name>
</gene>
<dbReference type="GeneID" id="64670149"/>
<dbReference type="AlphaFoldDB" id="A0AAD4DX52"/>
<reference evidence="1" key="1">
    <citation type="journal article" date="2020" name="New Phytol.">
        <title>Comparative genomics reveals dynamic genome evolution in host specialist ectomycorrhizal fungi.</title>
        <authorList>
            <person name="Lofgren L.A."/>
            <person name="Nguyen N.H."/>
            <person name="Vilgalys R."/>
            <person name="Ruytinx J."/>
            <person name="Liao H.L."/>
            <person name="Branco S."/>
            <person name="Kuo A."/>
            <person name="LaButti K."/>
            <person name="Lipzen A."/>
            <person name="Andreopoulos W."/>
            <person name="Pangilinan J."/>
            <person name="Riley R."/>
            <person name="Hundley H."/>
            <person name="Na H."/>
            <person name="Barry K."/>
            <person name="Grigoriev I.V."/>
            <person name="Stajich J.E."/>
            <person name="Kennedy P.G."/>
        </authorList>
    </citation>
    <scope>NUCLEOTIDE SEQUENCE</scope>
    <source>
        <strain evidence="1">FC203</strain>
    </source>
</reference>